<dbReference type="RefSeq" id="WP_014820703.1">
    <property type="nucleotide sequence ID" value="NZ_JXXD01000103.1"/>
</dbReference>
<dbReference type="Proteomes" id="UP000032439">
    <property type="component" value="Unassembled WGS sequence"/>
</dbReference>
<dbReference type="EMBL" id="JXXD01000103">
    <property type="protein sequence ID" value="KIZ35855.1"/>
    <property type="molecule type" value="Genomic_DNA"/>
</dbReference>
<proteinExistence type="predicted"/>
<sequence length="240" mass="26346">MTITATLAIACALLMLGHYLNGMASTQHSRRVAQLRLLAVQEDLEILRLLQQHRGLGVQSEPTAVALRCALATSLTQRLQQRSALPDAYSITEGWLALRNNPADFDGHCALIETLIDALEKRAPMSSNEPAEAARACRELEDVARLRGLCVVASNQGGCTPALQKRLKALCRRMVTDTDMELKRLVGKLERSVIHAAQPRLSPPECFALVTPFIDARLQLIRQRLQHSGALAQHGLHRAG</sequence>
<protein>
    <recommendedName>
        <fullName evidence="3">Nitrate/nitrite sensing protein domain-containing protein</fullName>
    </recommendedName>
</protein>
<dbReference type="PATRIC" id="fig|316.110.peg.76"/>
<organism evidence="1 2">
    <name type="scientific">Stutzerimonas stutzeri</name>
    <name type="common">Pseudomonas stutzeri</name>
    <dbReference type="NCBI Taxonomy" id="316"/>
    <lineage>
        <taxon>Bacteria</taxon>
        <taxon>Pseudomonadati</taxon>
        <taxon>Pseudomonadota</taxon>
        <taxon>Gammaproteobacteria</taxon>
        <taxon>Pseudomonadales</taxon>
        <taxon>Pseudomonadaceae</taxon>
        <taxon>Stutzerimonas</taxon>
    </lineage>
</organism>
<gene>
    <name evidence="1" type="ORF">LO50_11820</name>
</gene>
<accession>A0A0D7E5Y9</accession>
<evidence type="ECO:0000313" key="1">
    <source>
        <dbReference type="EMBL" id="KIZ35855.1"/>
    </source>
</evidence>
<name>A0A0D7E5Y9_STUST</name>
<evidence type="ECO:0000313" key="2">
    <source>
        <dbReference type="Proteomes" id="UP000032439"/>
    </source>
</evidence>
<reference evidence="1 2" key="1">
    <citation type="submission" date="2014-11" db="EMBL/GenBank/DDBJ databases">
        <title>Genomics and ecophysiology of heterotrophic nitrogen fixing bacteria isolated from estuarine surface water.</title>
        <authorList>
            <person name="Bentzon-Tilia M."/>
            <person name="Severin I."/>
            <person name="Hansen L.H."/>
            <person name="Riemann L."/>
        </authorList>
    </citation>
    <scope>NUCLEOTIDE SEQUENCE [LARGE SCALE GENOMIC DNA]</scope>
    <source>
        <strain evidence="1 2">BAL361</strain>
    </source>
</reference>
<dbReference type="AlphaFoldDB" id="A0A0D7E5Y9"/>
<evidence type="ECO:0008006" key="3">
    <source>
        <dbReference type="Google" id="ProtNLM"/>
    </source>
</evidence>
<comment type="caution">
    <text evidence="1">The sequence shown here is derived from an EMBL/GenBank/DDBJ whole genome shotgun (WGS) entry which is preliminary data.</text>
</comment>